<dbReference type="PANTHER" id="PTHR33233">
    <property type="entry name" value="ENDONUCLEASE/EXONUCLEASE/PHOSPHATASE"/>
    <property type="match status" value="1"/>
</dbReference>
<accession>A0AAF0UU10</accession>
<gene>
    <name evidence="2" type="ORF">MTR67_044766</name>
</gene>
<feature type="domain" description="DUF4283" evidence="1">
    <location>
        <begin position="89"/>
        <end position="152"/>
    </location>
</feature>
<evidence type="ECO:0000313" key="2">
    <source>
        <dbReference type="EMBL" id="WMV51381.1"/>
    </source>
</evidence>
<proteinExistence type="predicted"/>
<evidence type="ECO:0000259" key="1">
    <source>
        <dbReference type="Pfam" id="PF14111"/>
    </source>
</evidence>
<dbReference type="AlphaFoldDB" id="A0AAF0UU10"/>
<evidence type="ECO:0000313" key="3">
    <source>
        <dbReference type="Proteomes" id="UP001234989"/>
    </source>
</evidence>
<organism evidence="2 3">
    <name type="scientific">Solanum verrucosum</name>
    <dbReference type="NCBI Taxonomy" id="315347"/>
    <lineage>
        <taxon>Eukaryota</taxon>
        <taxon>Viridiplantae</taxon>
        <taxon>Streptophyta</taxon>
        <taxon>Embryophyta</taxon>
        <taxon>Tracheophyta</taxon>
        <taxon>Spermatophyta</taxon>
        <taxon>Magnoliopsida</taxon>
        <taxon>eudicotyledons</taxon>
        <taxon>Gunneridae</taxon>
        <taxon>Pentapetalae</taxon>
        <taxon>asterids</taxon>
        <taxon>lamiids</taxon>
        <taxon>Solanales</taxon>
        <taxon>Solanaceae</taxon>
        <taxon>Solanoideae</taxon>
        <taxon>Solaneae</taxon>
        <taxon>Solanum</taxon>
    </lineage>
</organism>
<sequence length="154" mass="17625">METTILVNTHESTCHSNEETASDLLNKTPGEMCTRMEKETTEAPEKMKLANLFKGRLAAQEMTLQYVAPLVLNGETMVELCKVEVHLETQRWEHALVLYVEGVEPTIAAIERYIAANWNYIAKPKVYYHNDGYFLVKFTTLEDKDEVLYAGFIC</sequence>
<name>A0AAF0UU10_SOLVR</name>
<dbReference type="EMBL" id="CP133621">
    <property type="protein sequence ID" value="WMV51381.1"/>
    <property type="molecule type" value="Genomic_DNA"/>
</dbReference>
<protein>
    <recommendedName>
        <fullName evidence="1">DUF4283 domain-containing protein</fullName>
    </recommendedName>
</protein>
<keyword evidence="3" id="KW-1185">Reference proteome</keyword>
<dbReference type="Pfam" id="PF14111">
    <property type="entry name" value="DUF4283"/>
    <property type="match status" value="1"/>
</dbReference>
<dbReference type="Proteomes" id="UP001234989">
    <property type="component" value="Chromosome 10"/>
</dbReference>
<reference evidence="2" key="1">
    <citation type="submission" date="2023-08" db="EMBL/GenBank/DDBJ databases">
        <title>A de novo genome assembly of Solanum verrucosum Schlechtendal, a Mexican diploid species geographically isolated from the other diploid A-genome species in potato relatives.</title>
        <authorList>
            <person name="Hosaka K."/>
        </authorList>
    </citation>
    <scope>NUCLEOTIDE SEQUENCE</scope>
    <source>
        <tissue evidence="2">Young leaves</tissue>
    </source>
</reference>
<dbReference type="PANTHER" id="PTHR33233:SF17">
    <property type="entry name" value="DUF4283 DOMAIN-CONTAINING PROTEIN"/>
    <property type="match status" value="1"/>
</dbReference>
<dbReference type="InterPro" id="IPR025558">
    <property type="entry name" value="DUF4283"/>
</dbReference>